<evidence type="ECO:0000313" key="2">
    <source>
        <dbReference type="WBParaSite" id="JU765_v2.g5455.t1"/>
    </source>
</evidence>
<evidence type="ECO:0000313" key="1">
    <source>
        <dbReference type="Proteomes" id="UP000887576"/>
    </source>
</evidence>
<sequence length="268" mass="30604">MSSEAKADEPELLQAAADDDNQIVRQYTTVQMDPFRGPTVFITFETKAQRKRFVRNVFCIVAGMLAFSVIAGILPFTDKRIKSFFLEYFWIAYICLAIYLITMILLSCVGKIRHKSPYNWICMIIISLSLNGCLMVVVSAYQLKSVGIALGVTVICVIVVSLYATFTKSDFTTCWALFWAILVLIIIQVVVLLLAIFVFPQYFEILDVIYSTIGAIICIIYLVVDIQMIMGNKREAFRPNDYIYGAVQLYTDIIMLFMYILRLTRNQD</sequence>
<name>A0AC34RCY6_9BILA</name>
<dbReference type="Proteomes" id="UP000887576">
    <property type="component" value="Unplaced"/>
</dbReference>
<organism evidence="1 2">
    <name type="scientific">Panagrolaimus sp. JU765</name>
    <dbReference type="NCBI Taxonomy" id="591449"/>
    <lineage>
        <taxon>Eukaryota</taxon>
        <taxon>Metazoa</taxon>
        <taxon>Ecdysozoa</taxon>
        <taxon>Nematoda</taxon>
        <taxon>Chromadorea</taxon>
        <taxon>Rhabditida</taxon>
        <taxon>Tylenchina</taxon>
        <taxon>Panagrolaimomorpha</taxon>
        <taxon>Panagrolaimoidea</taxon>
        <taxon>Panagrolaimidae</taxon>
        <taxon>Panagrolaimus</taxon>
    </lineage>
</organism>
<reference evidence="2" key="1">
    <citation type="submission" date="2022-11" db="UniProtKB">
        <authorList>
            <consortium name="WormBaseParasite"/>
        </authorList>
    </citation>
    <scope>IDENTIFICATION</scope>
</reference>
<protein>
    <submittedName>
        <fullName evidence="2">Uncharacterized protein</fullName>
    </submittedName>
</protein>
<accession>A0AC34RCY6</accession>
<dbReference type="WBParaSite" id="JU765_v2.g5455.t1">
    <property type="protein sequence ID" value="JU765_v2.g5455.t1"/>
    <property type="gene ID" value="JU765_v2.g5455"/>
</dbReference>
<proteinExistence type="predicted"/>